<proteinExistence type="inferred from homology"/>
<feature type="region of interest" description="Disordered" evidence="2">
    <location>
        <begin position="29"/>
        <end position="50"/>
    </location>
</feature>
<dbReference type="EMBL" id="HBIB01022142">
    <property type="protein sequence ID" value="CAE0252218.1"/>
    <property type="molecule type" value="Transcribed_RNA"/>
</dbReference>
<gene>
    <name evidence="4" type="ORF">PBIL07802_LOCUS14445</name>
</gene>
<reference evidence="4" key="1">
    <citation type="submission" date="2021-01" db="EMBL/GenBank/DDBJ databases">
        <authorList>
            <person name="Corre E."/>
            <person name="Pelletier E."/>
            <person name="Niang G."/>
            <person name="Scheremetjew M."/>
            <person name="Finn R."/>
            <person name="Kale V."/>
            <person name="Holt S."/>
            <person name="Cochrane G."/>
            <person name="Meng A."/>
            <person name="Brown T."/>
            <person name="Cohen L."/>
        </authorList>
    </citation>
    <scope>NUCLEOTIDE SEQUENCE</scope>
    <source>
        <strain evidence="4">NIES-2562</strain>
    </source>
</reference>
<sequence length="185" mass="20092">MSTSEREPATDGASSSGYRYWVRDGSAPKAAPQKIDSEEAAKKAAQVGSAWNHAGTFEERDFSKWAKDYVKAAFEAIEFKVEGGSCKVTTASKLKVEASVVVSRGKLKEGYEVEATLKWKGTSEDGSEVGEGKIEVTAEKGDDTEVVVKVDKSSSFASKCRDAIKNQKSEVEAVIDRLAEELKRK</sequence>
<dbReference type="GO" id="GO:0006457">
    <property type="term" value="P:protein folding"/>
    <property type="evidence" value="ECO:0007669"/>
    <property type="project" value="TreeGrafter"/>
</dbReference>
<comment type="similarity">
    <text evidence="1">Belongs to the AHA1 family.</text>
</comment>
<evidence type="ECO:0000256" key="1">
    <source>
        <dbReference type="ARBA" id="ARBA00006817"/>
    </source>
</evidence>
<dbReference type="AlphaFoldDB" id="A0A7S3G6I9"/>
<dbReference type="GO" id="GO:0005829">
    <property type="term" value="C:cytosol"/>
    <property type="evidence" value="ECO:0007669"/>
    <property type="project" value="TreeGrafter"/>
</dbReference>
<dbReference type="GO" id="GO:0001671">
    <property type="term" value="F:ATPase activator activity"/>
    <property type="evidence" value="ECO:0007669"/>
    <property type="project" value="InterPro"/>
</dbReference>
<evidence type="ECO:0000259" key="3">
    <source>
        <dbReference type="SMART" id="SM01000"/>
    </source>
</evidence>
<dbReference type="InterPro" id="IPR036338">
    <property type="entry name" value="Aha1"/>
</dbReference>
<feature type="domain" description="Activator of Hsp90 ATPase AHSA1-like N-terminal" evidence="3">
    <location>
        <begin position="59"/>
        <end position="184"/>
    </location>
</feature>
<dbReference type="InterPro" id="IPR015310">
    <property type="entry name" value="AHSA1-like_N"/>
</dbReference>
<name>A0A7S3G6I9_9EUKA</name>
<organism evidence="4">
    <name type="scientific">Palpitomonas bilix</name>
    <dbReference type="NCBI Taxonomy" id="652834"/>
    <lineage>
        <taxon>Eukaryota</taxon>
        <taxon>Eukaryota incertae sedis</taxon>
    </lineage>
</organism>
<dbReference type="PANTHER" id="PTHR13009:SF22">
    <property type="entry name" value="LD43819P"/>
    <property type="match status" value="1"/>
</dbReference>
<protein>
    <recommendedName>
        <fullName evidence="3">Activator of Hsp90 ATPase AHSA1-like N-terminal domain-containing protein</fullName>
    </recommendedName>
</protein>
<dbReference type="PANTHER" id="PTHR13009">
    <property type="entry name" value="HEAT SHOCK PROTEIN 90 HSP90 CO-CHAPERONE AHA-1"/>
    <property type="match status" value="1"/>
</dbReference>
<accession>A0A7S3G6I9</accession>
<evidence type="ECO:0000256" key="2">
    <source>
        <dbReference type="SAM" id="MobiDB-lite"/>
    </source>
</evidence>
<dbReference type="Gene3D" id="3.15.10.20">
    <property type="entry name" value="Activator of Hsp90 ATPase Aha1, N-terminal domain"/>
    <property type="match status" value="1"/>
</dbReference>
<feature type="region of interest" description="Disordered" evidence="2">
    <location>
        <begin position="1"/>
        <end position="20"/>
    </location>
</feature>
<dbReference type="Pfam" id="PF09229">
    <property type="entry name" value="Aha1_N"/>
    <property type="match status" value="1"/>
</dbReference>
<dbReference type="GO" id="GO:0051087">
    <property type="term" value="F:protein-folding chaperone binding"/>
    <property type="evidence" value="ECO:0007669"/>
    <property type="project" value="InterPro"/>
</dbReference>
<dbReference type="SUPFAM" id="SSF103111">
    <property type="entry name" value="Activator of Hsp90 ATPase, Aha1"/>
    <property type="match status" value="1"/>
</dbReference>
<evidence type="ECO:0000313" key="4">
    <source>
        <dbReference type="EMBL" id="CAE0252218.1"/>
    </source>
</evidence>
<dbReference type="SMART" id="SM01000">
    <property type="entry name" value="Aha1_N"/>
    <property type="match status" value="1"/>
</dbReference>